<dbReference type="RefSeq" id="WP_203858964.1">
    <property type="nucleotide sequence ID" value="NZ_BAAAZQ010000011.1"/>
</dbReference>
<keyword evidence="2" id="KW-0812">Transmembrane</keyword>
<feature type="transmembrane region" description="Helical" evidence="2">
    <location>
        <begin position="46"/>
        <end position="70"/>
    </location>
</feature>
<reference evidence="4 5" key="1">
    <citation type="submission" date="2021-01" db="EMBL/GenBank/DDBJ databases">
        <title>Whole genome shotgun sequence of Plantactinospora mayteni NBRC 109088.</title>
        <authorList>
            <person name="Komaki H."/>
            <person name="Tamura T."/>
        </authorList>
    </citation>
    <scope>NUCLEOTIDE SEQUENCE [LARGE SCALE GENOMIC DNA]</scope>
    <source>
        <strain evidence="4 5">NBRC 109088</strain>
    </source>
</reference>
<dbReference type="Pfam" id="PF00553">
    <property type="entry name" value="CBM_2"/>
    <property type="match status" value="1"/>
</dbReference>
<dbReference type="InterPro" id="IPR012291">
    <property type="entry name" value="CBM2_carb-bd_dom_sf"/>
</dbReference>
<dbReference type="SMART" id="SM00637">
    <property type="entry name" value="CBD_II"/>
    <property type="match status" value="1"/>
</dbReference>
<evidence type="ECO:0000259" key="3">
    <source>
        <dbReference type="PROSITE" id="PS51173"/>
    </source>
</evidence>
<sequence length="242" mass="24845">MHKVRQRPARTLPVAILDVLLAGVAAARALVRRVAGLLAVRPSDRVVASAIVVAALVAVIGTGFLVVTLLRTPDQFAPLGVAPPPSAEPEVDGDAVDDASSSATPPASSPLAPSPTSRPGTRNRPERAASPSPAPPPPLAAQYATEDVTLLNYTASVTITNPGPGPATGWRLVITLPRTTQSVAAVNGAEASRDGATWTFVPDQGTSRVPARGSVQVRFRVDGALIDGEPTACTINNRPCQA</sequence>
<evidence type="ECO:0000313" key="5">
    <source>
        <dbReference type="Proteomes" id="UP000621500"/>
    </source>
</evidence>
<keyword evidence="5" id="KW-1185">Reference proteome</keyword>
<protein>
    <recommendedName>
        <fullName evidence="3">CBM2 domain-containing protein</fullName>
    </recommendedName>
</protein>
<dbReference type="Gene3D" id="2.60.40.290">
    <property type="match status" value="1"/>
</dbReference>
<evidence type="ECO:0000256" key="1">
    <source>
        <dbReference type="SAM" id="MobiDB-lite"/>
    </source>
</evidence>
<dbReference type="Proteomes" id="UP000621500">
    <property type="component" value="Unassembled WGS sequence"/>
</dbReference>
<feature type="transmembrane region" description="Helical" evidence="2">
    <location>
        <begin position="12"/>
        <end position="31"/>
    </location>
</feature>
<dbReference type="PROSITE" id="PS51173">
    <property type="entry name" value="CBM2"/>
    <property type="match status" value="1"/>
</dbReference>
<accession>A0ABQ4ES33</accession>
<evidence type="ECO:0000313" key="4">
    <source>
        <dbReference type="EMBL" id="GIG97478.1"/>
    </source>
</evidence>
<keyword evidence="2" id="KW-1133">Transmembrane helix</keyword>
<evidence type="ECO:0000256" key="2">
    <source>
        <dbReference type="SAM" id="Phobius"/>
    </source>
</evidence>
<gene>
    <name evidence="4" type="ORF">Pma05_40510</name>
</gene>
<comment type="caution">
    <text evidence="4">The sequence shown here is derived from an EMBL/GenBank/DDBJ whole genome shotgun (WGS) entry which is preliminary data.</text>
</comment>
<proteinExistence type="predicted"/>
<keyword evidence="2" id="KW-0472">Membrane</keyword>
<dbReference type="InterPro" id="IPR008965">
    <property type="entry name" value="CBM2/CBM3_carb-bd_dom_sf"/>
</dbReference>
<feature type="domain" description="CBM2" evidence="3">
    <location>
        <begin position="132"/>
        <end position="242"/>
    </location>
</feature>
<dbReference type="SUPFAM" id="SSF49384">
    <property type="entry name" value="Carbohydrate-binding domain"/>
    <property type="match status" value="1"/>
</dbReference>
<feature type="region of interest" description="Disordered" evidence="1">
    <location>
        <begin position="80"/>
        <end position="140"/>
    </location>
</feature>
<dbReference type="EMBL" id="BONX01000026">
    <property type="protein sequence ID" value="GIG97478.1"/>
    <property type="molecule type" value="Genomic_DNA"/>
</dbReference>
<organism evidence="4 5">
    <name type="scientific">Plantactinospora mayteni</name>
    <dbReference type="NCBI Taxonomy" id="566021"/>
    <lineage>
        <taxon>Bacteria</taxon>
        <taxon>Bacillati</taxon>
        <taxon>Actinomycetota</taxon>
        <taxon>Actinomycetes</taxon>
        <taxon>Micromonosporales</taxon>
        <taxon>Micromonosporaceae</taxon>
        <taxon>Plantactinospora</taxon>
    </lineage>
</organism>
<name>A0ABQ4ES33_9ACTN</name>
<dbReference type="InterPro" id="IPR001919">
    <property type="entry name" value="CBD2"/>
</dbReference>
<feature type="compositionally biased region" description="Low complexity" evidence="1">
    <location>
        <begin position="99"/>
        <end position="117"/>
    </location>
</feature>